<dbReference type="STRING" id="481446.NIT7645_02541"/>
<evidence type="ECO:0008006" key="3">
    <source>
        <dbReference type="Google" id="ProtNLM"/>
    </source>
</evidence>
<dbReference type="EMBL" id="CVRL01000013">
    <property type="protein sequence ID" value="CRL10345.1"/>
    <property type="molecule type" value="Genomic_DNA"/>
</dbReference>
<protein>
    <recommendedName>
        <fullName evidence="3">Glycosyl transferase family 2</fullName>
    </recommendedName>
</protein>
<dbReference type="Proteomes" id="UP000043764">
    <property type="component" value="Unassembled WGS sequence"/>
</dbReference>
<evidence type="ECO:0000313" key="1">
    <source>
        <dbReference type="EMBL" id="CRL10345.1"/>
    </source>
</evidence>
<keyword evidence="2" id="KW-1185">Reference proteome</keyword>
<accession>A0A0H5DFU9</accession>
<reference evidence="2" key="1">
    <citation type="submission" date="2015-05" db="EMBL/GenBank/DDBJ databases">
        <authorList>
            <person name="Rodrigo-Torres Lidia"/>
            <person name="Arahal R.David."/>
        </authorList>
    </citation>
    <scope>NUCLEOTIDE SEQUENCE [LARGE SCALE GENOMIC DNA]</scope>
    <source>
        <strain evidence="2">CECT 7321</strain>
    </source>
</reference>
<gene>
    <name evidence="1" type="ORF">NIT7321_01189</name>
</gene>
<evidence type="ECO:0000313" key="2">
    <source>
        <dbReference type="Proteomes" id="UP000043764"/>
    </source>
</evidence>
<sequence length="314" mass="36291">MPARLPEFNSNRQTRKLALKNGQSQMMHSSLGEFLSQGTEILASGPVAMIFIEDRVEMTTTLRHHLDCGFAEVVAFVPDAFDLPYDVESRIHRVPFDCSRREAVFDAINRVIDVAAPGCWLYYCYNAEYLFYPFSETRSVGEMLTFHAEERRAAMLTYVIDLYAANLEAHPNGVSLEDAHLDKSGYYAQARLDPETGHPLERQLDFFGGVRWRYEEHIPKVSRKIDRISLFRARPGLRLLEDHRFNEPEYNTYACPWHHNLTAAVCSFRTAKALKRNPGSAFEIESFYWHNSTPFDWQARQLLDLGLIEPGQWF</sequence>
<organism evidence="1 2">
    <name type="scientific">Phaeobacter italicus</name>
    <dbReference type="NCBI Taxonomy" id="481446"/>
    <lineage>
        <taxon>Bacteria</taxon>
        <taxon>Pseudomonadati</taxon>
        <taxon>Pseudomonadota</taxon>
        <taxon>Alphaproteobacteria</taxon>
        <taxon>Rhodobacterales</taxon>
        <taxon>Roseobacteraceae</taxon>
        <taxon>Phaeobacter</taxon>
    </lineage>
</organism>
<proteinExistence type="predicted"/>
<name>A0A0H5DFU9_9RHOB</name>
<dbReference type="AlphaFoldDB" id="A0A0H5DFU9"/>